<dbReference type="PANTHER" id="PTHR43403:SF1">
    <property type="entry name" value="NAD-SPECIFIC GLUTAMATE DEHYDROGENASE"/>
    <property type="match status" value="1"/>
</dbReference>
<feature type="domain" description="NAD-glutamate dehydrogenase catalytic" evidence="1">
    <location>
        <begin position="712"/>
        <end position="1207"/>
    </location>
</feature>
<dbReference type="EMBL" id="CP043732">
    <property type="protein sequence ID" value="QMU96917.1"/>
    <property type="molecule type" value="Genomic_DNA"/>
</dbReference>
<evidence type="ECO:0000313" key="7">
    <source>
        <dbReference type="Proteomes" id="UP000515708"/>
    </source>
</evidence>
<dbReference type="InterPro" id="IPR049056">
    <property type="entry name" value="NAD_Glu_DH_HM3"/>
</dbReference>
<gene>
    <name evidence="6" type="ORF">FVO59_06545</name>
</gene>
<protein>
    <submittedName>
        <fullName evidence="6">NAD-glutamate dehydrogenase</fullName>
    </submittedName>
</protein>
<dbReference type="GO" id="GO:0004069">
    <property type="term" value="F:L-aspartate:2-oxoglutarate aminotransferase activity"/>
    <property type="evidence" value="ECO:0007669"/>
    <property type="project" value="InterPro"/>
</dbReference>
<name>A0A7D7WCF3_9MICO</name>
<feature type="domain" description="NAD-glutamate dehydrogenase N-terminal ACT1" evidence="3">
    <location>
        <begin position="26"/>
        <end position="162"/>
    </location>
</feature>
<feature type="domain" description="NAD-glutamate dehydrogenase ACT3" evidence="5">
    <location>
        <begin position="533"/>
        <end position="601"/>
    </location>
</feature>
<evidence type="ECO:0000259" key="2">
    <source>
        <dbReference type="Pfam" id="PF21074"/>
    </source>
</evidence>
<dbReference type="InterPro" id="IPR049059">
    <property type="entry name" value="NAD_Glu_DH_HM1"/>
</dbReference>
<dbReference type="Pfam" id="PF21073">
    <property type="entry name" value="GDH_HM1"/>
    <property type="match status" value="1"/>
</dbReference>
<dbReference type="Pfam" id="PF21078">
    <property type="entry name" value="GDH_HM3"/>
    <property type="match status" value="1"/>
</dbReference>
<dbReference type="InterPro" id="IPR024727">
    <property type="entry name" value="NAD_Glu_DH_N_ACT1"/>
</dbReference>
<sequence length="1594" mass="175449">MAHTVESAELRDVIAGLDNSIKPTVESLVGRLDAVDLAEREPRDVVGAAVAMRALAARRRRGETHVSVFTPTLSEHGWTSRRTIVDICTDDAPFLVDSITAAIAGQGLAVHLLLHPLVSVRRGDDGELLETDAHGGELESWMHLEVDRVATDEGRDALREKLEGVLGDVHAAVNDWPAMRRACLDLVTDLRTEPPATADPAHIGPAIDFFSWLADDNFTFLGYREYLLENQNGEDVLVPVAGSGLGILRKPTTAVAHLRPEAQRTAREPRLLTITKANSRATVHRDVYLDYIGARMFDDAGNVIGERRFLGLFTSGAYAASVTTLPIAADKVRAVLDASGFSPMSHSGKDLLQILEQYPRDELFQDSVEHLLKIVTEVTRLNERRRARTFLRRDEFGRFVSALVYLPKDRYNTPVRLRIEAVLREVFGAEHVDHATRVVDSPLAQLHFIVRVPRGTSLPDVDEDEVQAKLADAVRGWDEGLVDALHHAHGDDEAARLLADYGQSFPSVYKETVTPEEAVDDVVLLEQLREREFAVRLNVPEKDAPGKRVLTLVSHREYPLTRVLPVLTDLGVDVVDERPYSVALPDGTAGHVSDFGLTAEGVDRWSDPAWGAVFEDAFTAAWTGAAESDRLNTLVLQGDLEWRRIVILRAIAMYLRQSGSAFSVEYIENALVSNPELAATLVRLFELRFDPAVEDTAEGDRDAQVEAVEARLLEALDQVASLDDDRILRSIAGVIMATWRTNFYQTSADGSPKPWVSMKLDCARVPGLPKPLPMAEIWVYSPEVEGVHLRFGKVARGGLRWSDRREDFRTEVLGLVKAQMVKNAVIVPTGSKGGFYAKRLPSPADRGAWLEAGKAAYRTFIRGLLDITDNRVGADIVPPADVVRHDGDDPYLVVAADKGTASFSDIANGISEEYGFWLADAFASGGSAGYDHKGMGITARGAWESVKRHFRELGVDTQTEDFTVVGIGDMSGDVFGNGMLRSRHIRLVAAFDHRHVFIDPNPDAEASFVERERLFNLPGSSWDDFDRSVMSPGGGVFPLSMKSIPITPEIAEAFGLDPSVQKLTPLELKKAMLLAPVDLLWNGAIGTYIKASDETDAEVGDRGNDAVRVNGRDLRLKVVGEGGNLGVTQRGRIEAAQSGIRINTDAIDNSAGVGTSDREVNIKILLGALERDGRLDRAARNELLQSMTDEVAVQVLRDNYEQNVLLGNSRANAAVMLPVHERLMEWLEERDELDRELEFLPSRAEVADRIAEQQGLTRPEFSVLVAYAKLALKTDLAATGLADDPWFARTLAEYFPEPIRQAYAGDLDAHPLRTEIIVNSVVNSMVNRGGITFAYRAADETGASSEDIARAYVAVREIFDLRGFVVSVEATDNVVSTEVQTSLYLTFRRLLDRATRWFVQHRPDGVDIGAEIELFTEPVTHLSANIDRWMQGVDLERFESRTRDLQEAGVSLELARRGAGLLDVLSLLDIAECARTRGWTLEGVAGLYFALSARLSFEQTLTRITALPQTDRWGSMARASMRDDLYAVMIELTATIAQVTDDGAADDRIEAWLEQGGPSTRRAVDEAIAAATAQDGEGLATLSVAVRRLRSLVR</sequence>
<feature type="domain" description="NAD-specific glutamate dehydrogenase C-terminal" evidence="2">
    <location>
        <begin position="1253"/>
        <end position="1590"/>
    </location>
</feature>
<proteinExistence type="predicted"/>
<dbReference type="InterPro" id="IPR028971">
    <property type="entry name" value="NAD-GDH_cat"/>
</dbReference>
<dbReference type="InterPro" id="IPR048381">
    <property type="entry name" value="GDH_C"/>
</dbReference>
<dbReference type="Pfam" id="PF05088">
    <property type="entry name" value="Bac_GDH_CD"/>
    <property type="match status" value="1"/>
</dbReference>
<evidence type="ECO:0000259" key="5">
    <source>
        <dbReference type="Pfam" id="PF21077"/>
    </source>
</evidence>
<dbReference type="SUPFAM" id="SSF53223">
    <property type="entry name" value="Aminoacid dehydrogenase-like, N-terminal domain"/>
    <property type="match status" value="1"/>
</dbReference>
<dbReference type="InterPro" id="IPR049062">
    <property type="entry name" value="NAD_Glu_DH_ACT2"/>
</dbReference>
<evidence type="ECO:0000313" key="6">
    <source>
        <dbReference type="EMBL" id="QMU96917.1"/>
    </source>
</evidence>
<dbReference type="Pfam" id="PF21075">
    <property type="entry name" value="GDH_ACT1"/>
    <property type="match status" value="1"/>
</dbReference>
<dbReference type="InterPro" id="IPR049058">
    <property type="entry name" value="NAD_Glu_DH_HM2"/>
</dbReference>
<dbReference type="GO" id="GO:0004352">
    <property type="term" value="F:glutamate dehydrogenase (NAD+) activity"/>
    <property type="evidence" value="ECO:0007669"/>
    <property type="project" value="InterPro"/>
</dbReference>
<dbReference type="Pfam" id="PF21079">
    <property type="entry name" value="GDH_HM2"/>
    <property type="match status" value="1"/>
</dbReference>
<dbReference type="Gene3D" id="3.40.50.720">
    <property type="entry name" value="NAD(P)-binding Rossmann-like Domain"/>
    <property type="match status" value="1"/>
</dbReference>
<dbReference type="Proteomes" id="UP000515708">
    <property type="component" value="Chromosome"/>
</dbReference>
<dbReference type="SUPFAM" id="SSF51735">
    <property type="entry name" value="NAD(P)-binding Rossmann-fold domains"/>
    <property type="match status" value="1"/>
</dbReference>
<dbReference type="PANTHER" id="PTHR43403">
    <property type="entry name" value="NAD-SPECIFIC GLUTAMATE DEHYDROGENASE"/>
    <property type="match status" value="1"/>
</dbReference>
<evidence type="ECO:0000259" key="4">
    <source>
        <dbReference type="Pfam" id="PF21076"/>
    </source>
</evidence>
<dbReference type="InterPro" id="IPR007780">
    <property type="entry name" value="NAD_Glu_DH_bac"/>
</dbReference>
<dbReference type="RefSeq" id="WP_182255870.1">
    <property type="nucleotide sequence ID" value="NZ_CP043732.1"/>
</dbReference>
<dbReference type="InterPro" id="IPR046346">
    <property type="entry name" value="Aminoacid_DH-like_N_sf"/>
</dbReference>
<evidence type="ECO:0000259" key="3">
    <source>
        <dbReference type="Pfam" id="PF21075"/>
    </source>
</evidence>
<organism evidence="6 7">
    <name type="scientific">Microbacterium esteraromaticum</name>
    <dbReference type="NCBI Taxonomy" id="57043"/>
    <lineage>
        <taxon>Bacteria</taxon>
        <taxon>Bacillati</taxon>
        <taxon>Actinomycetota</taxon>
        <taxon>Actinomycetes</taxon>
        <taxon>Micrococcales</taxon>
        <taxon>Microbacteriaceae</taxon>
        <taxon>Microbacterium</taxon>
    </lineage>
</organism>
<dbReference type="InterPro" id="IPR049064">
    <property type="entry name" value="NAD_Glu_DH_ACT3"/>
</dbReference>
<dbReference type="Pfam" id="PF21074">
    <property type="entry name" value="GDH_C"/>
    <property type="match status" value="1"/>
</dbReference>
<dbReference type="Pfam" id="PF21076">
    <property type="entry name" value="GDH_ACT2"/>
    <property type="match status" value="1"/>
</dbReference>
<accession>A0A7D7WCF3</accession>
<dbReference type="Pfam" id="PF21077">
    <property type="entry name" value="GDH_ACT3"/>
    <property type="match status" value="1"/>
</dbReference>
<dbReference type="GO" id="GO:0006538">
    <property type="term" value="P:L-glutamate catabolic process"/>
    <property type="evidence" value="ECO:0007669"/>
    <property type="project" value="InterPro"/>
</dbReference>
<dbReference type="InterPro" id="IPR036291">
    <property type="entry name" value="NAD(P)-bd_dom_sf"/>
</dbReference>
<reference evidence="6 7" key="1">
    <citation type="journal article" date="2020" name="Front. Microbiol.">
        <title>Design of Bacterial Strain-Specific qPCR Assays Using NGS Data and Publicly Available Resources and Its Application to Track Biocontrol Strains.</title>
        <authorList>
            <person name="Hernandez I."/>
            <person name="Sant C."/>
            <person name="Martinez R."/>
            <person name="Fernandez C."/>
        </authorList>
    </citation>
    <scope>NUCLEOTIDE SEQUENCE [LARGE SCALE GENOMIC DNA]</scope>
    <source>
        <strain evidence="6 7">B24</strain>
    </source>
</reference>
<dbReference type="PIRSF" id="PIRSF036761">
    <property type="entry name" value="GDH_Mll4104"/>
    <property type="match status" value="1"/>
</dbReference>
<evidence type="ECO:0000259" key="1">
    <source>
        <dbReference type="Pfam" id="PF05088"/>
    </source>
</evidence>
<feature type="domain" description="NAD-glutamate dehydrogenase ACT2" evidence="4">
    <location>
        <begin position="388"/>
        <end position="478"/>
    </location>
</feature>